<dbReference type="PANTHER" id="PTHR47332:SF6">
    <property type="entry name" value="SET DOMAIN-CONTAINING PROTEIN"/>
    <property type="match status" value="1"/>
</dbReference>
<organism evidence="2 3">
    <name type="scientific">Puccinia graminis f. sp. tritici (strain CRL 75-36-700-3 / race SCCL)</name>
    <name type="common">Black stem rust fungus</name>
    <dbReference type="NCBI Taxonomy" id="418459"/>
    <lineage>
        <taxon>Eukaryota</taxon>
        <taxon>Fungi</taxon>
        <taxon>Dikarya</taxon>
        <taxon>Basidiomycota</taxon>
        <taxon>Pucciniomycotina</taxon>
        <taxon>Pucciniomycetes</taxon>
        <taxon>Pucciniales</taxon>
        <taxon>Pucciniaceae</taxon>
        <taxon>Puccinia</taxon>
    </lineage>
</organism>
<dbReference type="STRING" id="418459.E3K7N6"/>
<dbReference type="EMBL" id="DS178275">
    <property type="protein sequence ID" value="EFP80334.2"/>
    <property type="molecule type" value="Genomic_DNA"/>
</dbReference>
<reference key="1">
    <citation type="submission" date="2007-01" db="EMBL/GenBank/DDBJ databases">
        <title>The Genome Sequence of Puccinia graminis f. sp. tritici Strain CRL 75-36-700-3.</title>
        <authorList>
            <consortium name="The Broad Institute Genome Sequencing Platform"/>
            <person name="Birren B."/>
            <person name="Lander E."/>
            <person name="Galagan J."/>
            <person name="Nusbaum C."/>
            <person name="Devon K."/>
            <person name="Cuomo C."/>
            <person name="Jaffe D."/>
            <person name="Butler J."/>
            <person name="Alvarez P."/>
            <person name="Gnerre S."/>
            <person name="Grabherr M."/>
            <person name="Mauceli E."/>
            <person name="Brockman W."/>
            <person name="Young S."/>
            <person name="LaButti K."/>
            <person name="Sykes S."/>
            <person name="DeCaprio D."/>
            <person name="Crawford M."/>
            <person name="Koehrsen M."/>
            <person name="Engels R."/>
            <person name="Montgomery P."/>
            <person name="Pearson M."/>
            <person name="Howarth C."/>
            <person name="Larson L."/>
            <person name="White J."/>
            <person name="Zeng Q."/>
            <person name="Kodira C."/>
            <person name="Yandava C."/>
            <person name="Alvarado L."/>
            <person name="O'Leary S."/>
            <person name="Szabo L."/>
            <person name="Dean R."/>
            <person name="Schein J."/>
        </authorList>
    </citation>
    <scope>NUCLEOTIDE SEQUENCE</scope>
    <source>
        <strain>CRL 75-36-700-3</strain>
    </source>
</reference>
<keyword evidence="3" id="KW-1185">Reference proteome</keyword>
<feature type="domain" description="SET" evidence="1">
    <location>
        <begin position="116"/>
        <end position="300"/>
    </location>
</feature>
<dbReference type="CDD" id="cd20071">
    <property type="entry name" value="SET_SMYD"/>
    <property type="match status" value="1"/>
</dbReference>
<gene>
    <name evidence="2" type="ORF">PGTG_06290</name>
</gene>
<dbReference type="OrthoDB" id="265717at2759"/>
<protein>
    <recommendedName>
        <fullName evidence="1">SET domain-containing protein</fullName>
    </recommendedName>
</protein>
<reference evidence="3" key="2">
    <citation type="journal article" date="2011" name="Proc. Natl. Acad. Sci. U.S.A.">
        <title>Obligate biotrophy features unraveled by the genomic analysis of rust fungi.</title>
        <authorList>
            <person name="Duplessis S."/>
            <person name="Cuomo C.A."/>
            <person name="Lin Y.-C."/>
            <person name="Aerts A."/>
            <person name="Tisserant E."/>
            <person name="Veneault-Fourrey C."/>
            <person name="Joly D.L."/>
            <person name="Hacquard S."/>
            <person name="Amselem J."/>
            <person name="Cantarel B.L."/>
            <person name="Chiu R."/>
            <person name="Coutinho P.M."/>
            <person name="Feau N."/>
            <person name="Field M."/>
            <person name="Frey P."/>
            <person name="Gelhaye E."/>
            <person name="Goldberg J."/>
            <person name="Grabherr M.G."/>
            <person name="Kodira C.D."/>
            <person name="Kohler A."/>
            <person name="Kuees U."/>
            <person name="Lindquist E.A."/>
            <person name="Lucas S.M."/>
            <person name="Mago R."/>
            <person name="Mauceli E."/>
            <person name="Morin E."/>
            <person name="Murat C."/>
            <person name="Pangilinan J.L."/>
            <person name="Park R."/>
            <person name="Pearson M."/>
            <person name="Quesneville H."/>
            <person name="Rouhier N."/>
            <person name="Sakthikumar S."/>
            <person name="Salamov A.A."/>
            <person name="Schmutz J."/>
            <person name="Selles B."/>
            <person name="Shapiro H."/>
            <person name="Tanguay P."/>
            <person name="Tuskan G.A."/>
            <person name="Henrissat B."/>
            <person name="Van de Peer Y."/>
            <person name="Rouze P."/>
            <person name="Ellis J.G."/>
            <person name="Dodds P.N."/>
            <person name="Schein J.E."/>
            <person name="Zhong S."/>
            <person name="Hamelin R.C."/>
            <person name="Grigoriev I.V."/>
            <person name="Szabo L.J."/>
            <person name="Martin F."/>
        </authorList>
    </citation>
    <scope>NUCLEOTIDE SEQUENCE [LARGE SCALE GENOMIC DNA]</scope>
    <source>
        <strain evidence="3">CRL 75-36-700-3 / race SCCL</strain>
    </source>
</reference>
<dbReference type="KEGG" id="pgr:PGTG_06290"/>
<dbReference type="RefSeq" id="XP_003324753.2">
    <property type="nucleotide sequence ID" value="XM_003324705.2"/>
</dbReference>
<evidence type="ECO:0000313" key="3">
    <source>
        <dbReference type="Proteomes" id="UP000008783"/>
    </source>
</evidence>
<dbReference type="Pfam" id="PF00856">
    <property type="entry name" value="SET"/>
    <property type="match status" value="1"/>
</dbReference>
<dbReference type="GeneID" id="10539342"/>
<dbReference type="PROSITE" id="PS50280">
    <property type="entry name" value="SET"/>
    <property type="match status" value="1"/>
</dbReference>
<proteinExistence type="predicted"/>
<dbReference type="VEuPathDB" id="FungiDB:PGTG_06290"/>
<evidence type="ECO:0000259" key="1">
    <source>
        <dbReference type="PROSITE" id="PS50280"/>
    </source>
</evidence>
<accession>E3K7N6</accession>
<dbReference type="GO" id="GO:0042054">
    <property type="term" value="F:histone methyltransferase activity"/>
    <property type="evidence" value="ECO:0000318"/>
    <property type="project" value="GO_Central"/>
</dbReference>
<dbReference type="Proteomes" id="UP000008783">
    <property type="component" value="Unassembled WGS sequence"/>
</dbReference>
<name>E3K7N6_PUCGT</name>
<dbReference type="HOGENOM" id="CLU_028281_6_1_1"/>
<dbReference type="InterPro" id="IPR001214">
    <property type="entry name" value="SET_dom"/>
</dbReference>
<dbReference type="Gene3D" id="2.170.270.10">
    <property type="entry name" value="SET domain"/>
    <property type="match status" value="1"/>
</dbReference>
<dbReference type="PANTHER" id="PTHR47332">
    <property type="entry name" value="SET DOMAIN-CONTAINING PROTEIN 5"/>
    <property type="match status" value="1"/>
</dbReference>
<dbReference type="AlphaFoldDB" id="E3K7N6"/>
<dbReference type="InParanoid" id="E3K7N6"/>
<dbReference type="InterPro" id="IPR053185">
    <property type="entry name" value="SET_domain_protein"/>
</dbReference>
<sequence length="463" mass="52372">MPTSLLSMAPKVQESQEAEACPFKSRSYVYDYTKVTELPIAPTDENPSRDGFTKQRCYPGSDPEAEEYCVYANPSFGGDRGMVLYIRPSYLLQKLDLFTEFKPDSALITDKERAEFPFKLVHMPSKGGLGAVADRKINVGQLVIVDYSLVYLSADITEIDLSEWAPRLKYMVDLLPLKGRELFAKQHGVGEIDTAWIVSAFQRNVFAAPQDNDSQGGCAFAPEPAVSFLFFGGGGIKAQDDSKHFFTDMLSRSCLMLYMQYLNHDCRPNVGYRFNNVTIQVEMHALREIAPGEELSISYITLVQSREKRRKSLHGTYGFHCGCSQCSLSDAESEASDQRVEKIRELWDVISDWDSSPPSTPAMADEILELFKAERMDVVMEEPYTMASLVYNSWGLTHQARQFSALAISYGVYTHEKTWLETSSHLPLIYDPESHWSYNIGKKMDAEVQTTQTDIAHYFHVEL</sequence>
<evidence type="ECO:0000313" key="2">
    <source>
        <dbReference type="EMBL" id="EFP80334.2"/>
    </source>
</evidence>
<dbReference type="SUPFAM" id="SSF82199">
    <property type="entry name" value="SET domain"/>
    <property type="match status" value="1"/>
</dbReference>
<dbReference type="GO" id="GO:0016279">
    <property type="term" value="F:protein-lysine N-methyltransferase activity"/>
    <property type="evidence" value="ECO:0000318"/>
    <property type="project" value="GO_Central"/>
</dbReference>
<dbReference type="eggNOG" id="KOG2084">
    <property type="taxonomic scope" value="Eukaryota"/>
</dbReference>
<dbReference type="InterPro" id="IPR046341">
    <property type="entry name" value="SET_dom_sf"/>
</dbReference>